<dbReference type="AlphaFoldDB" id="A0A8E1V0Q9"/>
<evidence type="ECO:0000256" key="5">
    <source>
        <dbReference type="ARBA" id="ARBA00022989"/>
    </source>
</evidence>
<evidence type="ECO:0000256" key="2">
    <source>
        <dbReference type="ARBA" id="ARBA00022676"/>
    </source>
</evidence>
<feature type="compositionally biased region" description="Basic and acidic residues" evidence="7">
    <location>
        <begin position="413"/>
        <end position="431"/>
    </location>
</feature>
<organism evidence="10 11">
    <name type="scientific">Lentilactobacillus kefiri DSM 20587 = JCM 5818</name>
    <dbReference type="NCBI Taxonomy" id="1423764"/>
    <lineage>
        <taxon>Bacteria</taxon>
        <taxon>Bacillati</taxon>
        <taxon>Bacillota</taxon>
        <taxon>Bacilli</taxon>
        <taxon>Lactobacillales</taxon>
        <taxon>Lactobacillaceae</taxon>
        <taxon>Lentilactobacillus</taxon>
    </lineage>
</organism>
<dbReference type="PANTHER" id="PTHR43867">
    <property type="entry name" value="CELLULOSE SYNTHASE CATALYTIC SUBUNIT A [UDP-FORMING]"/>
    <property type="match status" value="1"/>
</dbReference>
<evidence type="ECO:0000256" key="1">
    <source>
        <dbReference type="ARBA" id="ARBA00004141"/>
    </source>
</evidence>
<dbReference type="Proteomes" id="UP000051164">
    <property type="component" value="Unassembled WGS sequence"/>
</dbReference>
<evidence type="ECO:0000259" key="9">
    <source>
        <dbReference type="Pfam" id="PF13632"/>
    </source>
</evidence>
<protein>
    <submittedName>
        <fullName evidence="10">Family 2 glycosyl transferase</fullName>
    </submittedName>
</protein>
<dbReference type="Pfam" id="PF13632">
    <property type="entry name" value="Glyco_trans_2_3"/>
    <property type="match status" value="1"/>
</dbReference>
<feature type="transmembrane region" description="Helical" evidence="8">
    <location>
        <begin position="287"/>
        <end position="316"/>
    </location>
</feature>
<evidence type="ECO:0000256" key="3">
    <source>
        <dbReference type="ARBA" id="ARBA00022679"/>
    </source>
</evidence>
<evidence type="ECO:0000313" key="10">
    <source>
        <dbReference type="EMBL" id="KRM51393.1"/>
    </source>
</evidence>
<reference evidence="10 11" key="1">
    <citation type="journal article" date="2015" name="Genome Announc.">
        <title>Expanding the biotechnology potential of lactobacilli through comparative genomics of 213 strains and associated genera.</title>
        <authorList>
            <person name="Sun Z."/>
            <person name="Harris H.M."/>
            <person name="McCann A."/>
            <person name="Guo C."/>
            <person name="Argimon S."/>
            <person name="Zhang W."/>
            <person name="Yang X."/>
            <person name="Jeffery I.B."/>
            <person name="Cooney J.C."/>
            <person name="Kagawa T.F."/>
            <person name="Liu W."/>
            <person name="Song Y."/>
            <person name="Salvetti E."/>
            <person name="Wrobel A."/>
            <person name="Rasinkangas P."/>
            <person name="Parkhill J."/>
            <person name="Rea M.C."/>
            <person name="O'Sullivan O."/>
            <person name="Ritari J."/>
            <person name="Douillard F.P."/>
            <person name="Paul Ross R."/>
            <person name="Yang R."/>
            <person name="Briner A.E."/>
            <person name="Felis G.E."/>
            <person name="de Vos W.M."/>
            <person name="Barrangou R."/>
            <person name="Klaenhammer T.R."/>
            <person name="Caufield P.W."/>
            <person name="Cui Y."/>
            <person name="Zhang H."/>
            <person name="O'Toole P.W."/>
        </authorList>
    </citation>
    <scope>NUCLEOTIDE SEQUENCE [LARGE SCALE GENOMIC DNA]</scope>
    <source>
        <strain evidence="10 11">DSM 20587</strain>
    </source>
</reference>
<sequence>MCCISIVNSPFTQKKTDQHFSRTVQREIKHMYIMVPALNEANEIVGTVNQLLRSMEPLPIESTLVIINDGSDDGTDIALDEFANNPHVHVITRELPHAREGKGAALNDGLDWIAKQTKDLTHTVVGVIDSDASPSFKILFNVYRGFIHSKYDLLQTEITINNVHNFLTLMQEFEFGVPNLLQQVIRMDWGSAIASGDGQFMTLEMASKIRWNNSLLDDLEFSLNGLLHGFTGGFLPYTLLPQEGVLTYRALIKQRVRWCHGGMQCLIRYGKQLFLSKIVPSKLKTDLITFMLIPFISIIFIISSLIASIVLIVHFVAWPQKTFIVLVIILILGIAVTTMMILAANHYGIQAGRTYTFREITTMIVGNFAYSWMLAPVSFIALTRLVLRRNEWAKTAHDHTTVQENSNSFEADYDQKDQSLKNDAPNDRMAK</sequence>
<feature type="transmembrane region" description="Helical" evidence="8">
    <location>
        <begin position="369"/>
        <end position="387"/>
    </location>
</feature>
<evidence type="ECO:0000313" key="11">
    <source>
        <dbReference type="Proteomes" id="UP000051164"/>
    </source>
</evidence>
<gene>
    <name evidence="10" type="ORF">FC95_GL001639</name>
</gene>
<evidence type="ECO:0000256" key="8">
    <source>
        <dbReference type="SAM" id="Phobius"/>
    </source>
</evidence>
<dbReference type="GO" id="GO:0016758">
    <property type="term" value="F:hexosyltransferase activity"/>
    <property type="evidence" value="ECO:0007669"/>
    <property type="project" value="TreeGrafter"/>
</dbReference>
<dbReference type="InterPro" id="IPR050321">
    <property type="entry name" value="Glycosyltr_2/OpgH_subfam"/>
</dbReference>
<feature type="region of interest" description="Disordered" evidence="7">
    <location>
        <begin position="403"/>
        <end position="431"/>
    </location>
</feature>
<comment type="caution">
    <text evidence="10">The sequence shown here is derived from an EMBL/GenBank/DDBJ whole genome shotgun (WGS) entry which is preliminary data.</text>
</comment>
<keyword evidence="6 8" id="KW-0472">Membrane</keyword>
<dbReference type="GO" id="GO:0005886">
    <property type="term" value="C:plasma membrane"/>
    <property type="evidence" value="ECO:0007669"/>
    <property type="project" value="TreeGrafter"/>
</dbReference>
<proteinExistence type="predicted"/>
<evidence type="ECO:0000256" key="7">
    <source>
        <dbReference type="SAM" id="MobiDB-lite"/>
    </source>
</evidence>
<keyword evidence="5 8" id="KW-1133">Transmembrane helix</keyword>
<keyword evidence="2" id="KW-0328">Glycosyltransferase</keyword>
<evidence type="ECO:0000256" key="4">
    <source>
        <dbReference type="ARBA" id="ARBA00022692"/>
    </source>
</evidence>
<name>A0A8E1V0Q9_LENKE</name>
<keyword evidence="3 10" id="KW-0808">Transferase</keyword>
<dbReference type="InterPro" id="IPR029044">
    <property type="entry name" value="Nucleotide-diphossugar_trans"/>
</dbReference>
<keyword evidence="4 8" id="KW-0812">Transmembrane</keyword>
<evidence type="ECO:0000256" key="6">
    <source>
        <dbReference type="ARBA" id="ARBA00023136"/>
    </source>
</evidence>
<dbReference type="EMBL" id="AYYV01000058">
    <property type="protein sequence ID" value="KRM51393.1"/>
    <property type="molecule type" value="Genomic_DNA"/>
</dbReference>
<dbReference type="PANTHER" id="PTHR43867:SF2">
    <property type="entry name" value="CELLULOSE SYNTHASE CATALYTIC SUBUNIT A [UDP-FORMING]"/>
    <property type="match status" value="1"/>
</dbReference>
<accession>A0A8E1V0Q9</accession>
<dbReference type="Gene3D" id="3.90.550.10">
    <property type="entry name" value="Spore Coat Polysaccharide Biosynthesis Protein SpsA, Chain A"/>
    <property type="match status" value="1"/>
</dbReference>
<feature type="domain" description="Glycosyltransferase 2-like" evidence="9">
    <location>
        <begin position="126"/>
        <end position="323"/>
    </location>
</feature>
<feature type="transmembrane region" description="Helical" evidence="8">
    <location>
        <begin position="323"/>
        <end position="349"/>
    </location>
</feature>
<comment type="subcellular location">
    <subcellularLocation>
        <location evidence="1">Membrane</location>
        <topology evidence="1">Multi-pass membrane protein</topology>
    </subcellularLocation>
</comment>
<dbReference type="InterPro" id="IPR001173">
    <property type="entry name" value="Glyco_trans_2-like"/>
</dbReference>
<dbReference type="SUPFAM" id="SSF53448">
    <property type="entry name" value="Nucleotide-diphospho-sugar transferases"/>
    <property type="match status" value="1"/>
</dbReference>